<keyword evidence="2" id="KW-1185">Reference proteome</keyword>
<evidence type="ECO:0000313" key="1">
    <source>
        <dbReference type="EMBL" id="ANS05482.1"/>
    </source>
</evidence>
<proteinExistence type="predicted"/>
<evidence type="ECO:0000313" key="2">
    <source>
        <dbReference type="Proteomes" id="UP000505242"/>
    </source>
</evidence>
<dbReference type="Gene3D" id="1.10.10.10">
    <property type="entry name" value="Winged helix-like DNA-binding domain superfamily/Winged helix DNA-binding domain"/>
    <property type="match status" value="1"/>
</dbReference>
<dbReference type="KEGG" id="vg:55002019"/>
<dbReference type="EMBL" id="KT997847">
    <property type="protein sequence ID" value="ANS05482.1"/>
    <property type="molecule type" value="Genomic_DNA"/>
</dbReference>
<organism evidence="1 2">
    <name type="scientific">uncultured phage_Deep1-GF2-KM23-C739</name>
    <dbReference type="NCBI Taxonomy" id="2740798"/>
    <lineage>
        <taxon>Viruses</taxon>
        <taxon>Duplodnaviria</taxon>
        <taxon>Heunggongvirae</taxon>
        <taxon>Uroviricota</taxon>
        <taxon>Caudoviricetes</taxon>
        <taxon>Autographivirales</taxon>
        <taxon>Chosvirus</taxon>
        <taxon>Chosvirus KM23C739</taxon>
    </lineage>
</organism>
<dbReference type="GeneID" id="55002019"/>
<dbReference type="RefSeq" id="YP_009810996.1">
    <property type="nucleotide sequence ID" value="NC_048050.1"/>
</dbReference>
<dbReference type="Proteomes" id="UP000505242">
    <property type="component" value="Genome"/>
</dbReference>
<sequence>MANFTEVASQFFRLALDKKFKNGCNLNSVILFDAICRLPSDKMTVENANNKLFEVYGFKFNSATLSRNNTTLMELGLIKLVESQEDRRYKEIKLIAPKGERVKKLMYQSGERVWKYK</sequence>
<name>A0A1B1IVZ0_9CAUD</name>
<accession>A0A1B1IVZ0</accession>
<dbReference type="InterPro" id="IPR036388">
    <property type="entry name" value="WH-like_DNA-bd_sf"/>
</dbReference>
<reference evidence="1 2" key="1">
    <citation type="submission" date="2015-11" db="EMBL/GenBank/DDBJ databases">
        <title>Genomes of Abundant and Widespread Viruses from the Deep Ocean.</title>
        <authorList>
            <person name="Mizuno C.M."/>
            <person name="Ghai R."/>
            <person name="Saghai A."/>
            <person name="Lopez-Garcia P."/>
            <person name="Rodriguez-Valera F."/>
        </authorList>
    </citation>
    <scope>NUCLEOTIDE SEQUENCE [LARGE SCALE GENOMIC DNA]</scope>
</reference>
<protein>
    <submittedName>
        <fullName evidence="1">Uncharacterized protein</fullName>
    </submittedName>
</protein>